<accession>A0AA43UBA3</accession>
<comment type="caution">
    <text evidence="1">The sequence shown here is derived from an EMBL/GenBank/DDBJ whole genome shotgun (WGS) entry which is preliminary data.</text>
</comment>
<keyword evidence="2" id="KW-1185">Reference proteome</keyword>
<evidence type="ECO:0000313" key="2">
    <source>
        <dbReference type="Proteomes" id="UP001168575"/>
    </source>
</evidence>
<name>A0AA43UBA3_9ACTN</name>
<dbReference type="Proteomes" id="UP001168575">
    <property type="component" value="Unassembled WGS sequence"/>
</dbReference>
<proteinExistence type="predicted"/>
<gene>
    <name evidence="1" type="ORF">Q3982_05040</name>
</gene>
<reference evidence="1" key="1">
    <citation type="submission" date="2023-07" db="EMBL/GenBank/DDBJ databases">
        <title>Between Cages and Wild: Unraveling the Impact of Captivity on Animal Microbiomes and Antimicrobial Resistance.</title>
        <authorList>
            <person name="Schmartz G.P."/>
            <person name="Rehner J."/>
            <person name="Schuff M.J."/>
            <person name="Becker S.L."/>
            <person name="Kravczyk M."/>
            <person name="Gurevich A."/>
            <person name="Francke R."/>
            <person name="Mueller R."/>
            <person name="Keller V."/>
            <person name="Keller A."/>
        </authorList>
    </citation>
    <scope>NUCLEOTIDE SEQUENCE</scope>
    <source>
        <strain evidence="1">S12M_St_49</strain>
    </source>
</reference>
<dbReference type="EMBL" id="JAUMVS010000079">
    <property type="protein sequence ID" value="MDO4842024.1"/>
    <property type="molecule type" value="Genomic_DNA"/>
</dbReference>
<sequence>MKAVSVEPVARRTADGKTVVRALIVASETPETLPTTGQDIEGMNAEQVFAPFSILYVTADTDEKVYITNESGVFVPQ</sequence>
<protein>
    <submittedName>
        <fullName evidence="1">Uncharacterized protein</fullName>
    </submittedName>
</protein>
<organism evidence="1 2">
    <name type="scientific">Phoenicibacter congonensis</name>
    <dbReference type="NCBI Taxonomy" id="1944646"/>
    <lineage>
        <taxon>Bacteria</taxon>
        <taxon>Bacillati</taxon>
        <taxon>Actinomycetota</taxon>
        <taxon>Coriobacteriia</taxon>
        <taxon>Eggerthellales</taxon>
        <taxon>Eggerthellaceae</taxon>
        <taxon>Phoenicibacter</taxon>
    </lineage>
</organism>
<dbReference type="AlphaFoldDB" id="A0AA43UBA3"/>
<evidence type="ECO:0000313" key="1">
    <source>
        <dbReference type="EMBL" id="MDO4842024.1"/>
    </source>
</evidence>